<evidence type="ECO:0000256" key="5">
    <source>
        <dbReference type="ARBA" id="ARBA00022840"/>
    </source>
</evidence>
<proteinExistence type="predicted"/>
<organism evidence="8">
    <name type="scientific">uncultured densovirus</name>
    <dbReference type="NCBI Taxonomy" id="748192"/>
    <lineage>
        <taxon>Viruses</taxon>
        <taxon>Monodnaviria</taxon>
        <taxon>Shotokuvirae</taxon>
        <taxon>Cossaviricota</taxon>
        <taxon>Quintoviricetes</taxon>
        <taxon>Piccovirales</taxon>
        <taxon>Parvoviridae</taxon>
        <taxon>Densovirinae</taxon>
        <taxon>environmental samples</taxon>
    </lineage>
</organism>
<accession>A0A7L7YQJ5</accession>
<dbReference type="GO" id="GO:0042025">
    <property type="term" value="C:host cell nucleus"/>
    <property type="evidence" value="ECO:0007669"/>
    <property type="project" value="UniProtKB-SubCell"/>
</dbReference>
<keyword evidence="2" id="KW-1048">Host nucleus</keyword>
<dbReference type="GO" id="GO:0019079">
    <property type="term" value="P:viral genome replication"/>
    <property type="evidence" value="ECO:0007669"/>
    <property type="project" value="InterPro"/>
</dbReference>
<dbReference type="InterPro" id="IPR027417">
    <property type="entry name" value="P-loop_NTPase"/>
</dbReference>
<dbReference type="EMBL" id="MT733040">
    <property type="protein sequence ID" value="QOD39560.1"/>
    <property type="molecule type" value="Genomic_DNA"/>
</dbReference>
<evidence type="ECO:0000256" key="2">
    <source>
        <dbReference type="ARBA" id="ARBA00022562"/>
    </source>
</evidence>
<dbReference type="PROSITE" id="PS51206">
    <property type="entry name" value="SF3_HELICASE_1"/>
    <property type="match status" value="1"/>
</dbReference>
<feature type="domain" description="SF3 helicase" evidence="7">
    <location>
        <begin position="407"/>
        <end position="552"/>
    </location>
</feature>
<feature type="region of interest" description="Disordered" evidence="6">
    <location>
        <begin position="1"/>
        <end position="72"/>
    </location>
</feature>
<evidence type="ECO:0000259" key="7">
    <source>
        <dbReference type="PROSITE" id="PS51206"/>
    </source>
</evidence>
<dbReference type="Gene3D" id="3.40.50.300">
    <property type="entry name" value="P-loop containing nucleotide triphosphate hydrolases"/>
    <property type="match status" value="1"/>
</dbReference>
<reference evidence="8" key="1">
    <citation type="submission" date="2020-07" db="EMBL/GenBank/DDBJ databases">
        <title>Diversity of sea star-associated densoviruses and transcribed endogenized viral elements of densovirus origin.</title>
        <authorList>
            <person name="Jackson E.W."/>
            <person name="Hewson I."/>
        </authorList>
    </citation>
    <scope>NUCLEOTIDE SEQUENCE</scope>
</reference>
<dbReference type="SUPFAM" id="SSF52540">
    <property type="entry name" value="P-loop containing nucleoside triphosphate hydrolases"/>
    <property type="match status" value="1"/>
</dbReference>
<comment type="subcellular location">
    <subcellularLocation>
        <location evidence="1">Host nucleus</location>
    </subcellularLocation>
</comment>
<feature type="compositionally biased region" description="Basic and acidic residues" evidence="6">
    <location>
        <begin position="38"/>
        <end position="54"/>
    </location>
</feature>
<name>A0A7L7YQJ5_9VIRU</name>
<feature type="region of interest" description="Disordered" evidence="6">
    <location>
        <begin position="269"/>
        <end position="291"/>
    </location>
</feature>
<evidence type="ECO:0000256" key="3">
    <source>
        <dbReference type="ARBA" id="ARBA00022705"/>
    </source>
</evidence>
<evidence type="ECO:0000256" key="4">
    <source>
        <dbReference type="ARBA" id="ARBA00022741"/>
    </source>
</evidence>
<dbReference type="GO" id="GO:0006260">
    <property type="term" value="P:DNA replication"/>
    <property type="evidence" value="ECO:0007669"/>
    <property type="project" value="UniProtKB-KW"/>
</dbReference>
<gene>
    <name evidence="8" type="primary">NS1</name>
</gene>
<protein>
    <submittedName>
        <fullName evidence="8">NS1</fullName>
    </submittedName>
</protein>
<dbReference type="Pfam" id="PF01057">
    <property type="entry name" value="Parvo_NS1"/>
    <property type="match status" value="1"/>
</dbReference>
<keyword evidence="5" id="KW-0067">ATP-binding</keyword>
<keyword evidence="3" id="KW-0235">DNA replication</keyword>
<feature type="compositionally biased region" description="Gly residues" evidence="6">
    <location>
        <begin position="19"/>
        <end position="33"/>
    </location>
</feature>
<keyword evidence="4" id="KW-0547">Nucleotide-binding</keyword>
<evidence type="ECO:0000313" key="8">
    <source>
        <dbReference type="EMBL" id="QOD39560.1"/>
    </source>
</evidence>
<dbReference type="GO" id="GO:0005524">
    <property type="term" value="F:ATP binding"/>
    <property type="evidence" value="ECO:0007669"/>
    <property type="project" value="UniProtKB-KW"/>
</dbReference>
<sequence length="573" mass="65676">MDQNGISEEEIGVRERVGGGDGGEGGNGGGGDQGDNESCIKESDSKPTAVKRDASGVPIGIPQPSTSGGDIKSGGRKFPLCLATDSKALEQQYWESFAERADRIFREMQGSDGQLVRDIFRFQSDGEYKDFIGCIQRDKHYKRGLLQICREDTHIHIVHDCPFSNGICRCNWYQKAKTYGADSRRDRRAHRRDSCRSRTATDIQNLLIYYCSKERFTVYQKIRGQVERLPSEGYNISASRLDGLPEILGQMAIQIPRTRAELQQWEPLIGDDEPDQRSTDTVPRRKKRKMGAQERIQLQTVEILETYPICPPEAIVKHKVWRNDPDLRFKNVGDREIKAAINSYKDNLTTYSIFDFQEMYNKEKCSPIFSAGFGNFETYYYNIENSVKVMDQLIRFQCGEDDDCILDFVETLYNVIERKIPKLNCLVIHSPPSAGKNFFFDAVKDYYLNCGHLCNANKFNSFPFQDAEGRRMILWNEPNYSPEFLEPIKEILGGDSTSVNVKYQHDTPVYRTPVIVLTNNEVSFMTHSAFKDRIKIFTWRAAPFLADCDKKPNPLAVYHFLNKYLVFNPKINV</sequence>
<dbReference type="InterPro" id="IPR001257">
    <property type="entry name" value="Parvovirus_NS1_helicase"/>
</dbReference>
<dbReference type="InterPro" id="IPR014015">
    <property type="entry name" value="Helicase_SF3_DNA-vir"/>
</dbReference>
<evidence type="ECO:0000256" key="1">
    <source>
        <dbReference type="ARBA" id="ARBA00004147"/>
    </source>
</evidence>
<evidence type="ECO:0000256" key="6">
    <source>
        <dbReference type="SAM" id="MobiDB-lite"/>
    </source>
</evidence>